<comment type="caution">
    <text evidence="3">The sequence shown here is derived from an EMBL/GenBank/DDBJ whole genome shotgun (WGS) entry which is preliminary data.</text>
</comment>
<evidence type="ECO:0000313" key="4">
    <source>
        <dbReference type="Proteomes" id="UP001218188"/>
    </source>
</evidence>
<gene>
    <name evidence="3" type="ORF">C8F04DRAFT_1245686</name>
</gene>
<name>A0AAD6RVR5_9AGAR</name>
<dbReference type="GO" id="GO:0009820">
    <property type="term" value="P:alkaloid metabolic process"/>
    <property type="evidence" value="ECO:0007669"/>
    <property type="project" value="InterPro"/>
</dbReference>
<protein>
    <submittedName>
        <fullName evidence="3">Aromatic prenyltransferase</fullName>
    </submittedName>
</protein>
<dbReference type="SFLD" id="SFLDG01162">
    <property type="entry name" value="I"/>
    <property type="match status" value="1"/>
</dbReference>
<feature type="non-terminal residue" evidence="3">
    <location>
        <position position="1"/>
    </location>
</feature>
<dbReference type="CDD" id="cd13929">
    <property type="entry name" value="PT-DMATS_CymD"/>
    <property type="match status" value="1"/>
</dbReference>
<accession>A0AAD6RVR5</accession>
<dbReference type="InterPro" id="IPR017795">
    <property type="entry name" value="ABBA_NscD-like"/>
</dbReference>
<dbReference type="InterPro" id="IPR033964">
    <property type="entry name" value="ABBA"/>
</dbReference>
<sequence>MSHPEIFQLRKSFWKDKTENLLIALLRISEYPESQIAAYRDFYASYVTPQLGPRPEEFGARRPSSYMADDFTPIEFSWAVDANGTQTIRFTMEPLSPTDGAPSPVSTWISSLESLCPYTARSGFDLRWSKICHETLVQDANQEIWADDVSKHGSQFSIGCDFTRSGLVTGKSYFLPHIRSKSTGVSCSAIVTGCMLRLGLETPWTAVYNFLRTLPSGLEVTPEIVSVDCVEPCKNRAKVYLRTNAATLQSILEVMTLGFSLTDPMVAESVHVVRQLWQLLFPTAGQEMTIISHNEQHYASGFVIYFEMVLGVSLPLPKVYIPVRHYCDNDLSIAEAVSSYFVNSPKQYSSVEAIRNLFTHRSLATRTGIYTYVGCAARRTGPQVSLYISPEVFAPEHET</sequence>
<dbReference type="Proteomes" id="UP001218188">
    <property type="component" value="Unassembled WGS sequence"/>
</dbReference>
<keyword evidence="4" id="KW-1185">Reference proteome</keyword>
<dbReference type="PANTHER" id="PTHR40627">
    <property type="entry name" value="INDOLE PRENYLTRANSFERASE TDIB-RELATED"/>
    <property type="match status" value="1"/>
</dbReference>
<dbReference type="Pfam" id="PF11991">
    <property type="entry name" value="Trp_DMAT"/>
    <property type="match status" value="1"/>
</dbReference>
<organism evidence="3 4">
    <name type="scientific">Mycena alexandri</name>
    <dbReference type="NCBI Taxonomy" id="1745969"/>
    <lineage>
        <taxon>Eukaryota</taxon>
        <taxon>Fungi</taxon>
        <taxon>Dikarya</taxon>
        <taxon>Basidiomycota</taxon>
        <taxon>Agaricomycotina</taxon>
        <taxon>Agaricomycetes</taxon>
        <taxon>Agaricomycetidae</taxon>
        <taxon>Agaricales</taxon>
        <taxon>Marasmiineae</taxon>
        <taxon>Mycenaceae</taxon>
        <taxon>Mycena</taxon>
    </lineage>
</organism>
<dbReference type="PANTHER" id="PTHR40627:SF4">
    <property type="entry name" value="PRENYLTRANSFERASE ASQH1-RELATED"/>
    <property type="match status" value="1"/>
</dbReference>
<dbReference type="NCBIfam" id="TIGR03429">
    <property type="entry name" value="arom_pren_DMATS"/>
    <property type="match status" value="1"/>
</dbReference>
<evidence type="ECO:0000256" key="2">
    <source>
        <dbReference type="ARBA" id="ARBA00022679"/>
    </source>
</evidence>
<dbReference type="GO" id="GO:0016765">
    <property type="term" value="F:transferase activity, transferring alkyl or aryl (other than methyl) groups"/>
    <property type="evidence" value="ECO:0007669"/>
    <property type="project" value="InterPro"/>
</dbReference>
<evidence type="ECO:0000256" key="1">
    <source>
        <dbReference type="ARBA" id="ARBA00010209"/>
    </source>
</evidence>
<proteinExistence type="inferred from homology"/>
<comment type="similarity">
    <text evidence="1">Belongs to the tryptophan dimethylallyltransferase family.</text>
</comment>
<keyword evidence="2" id="KW-0808">Transferase</keyword>
<dbReference type="AlphaFoldDB" id="A0AAD6RVR5"/>
<dbReference type="SFLD" id="SFLDS00036">
    <property type="entry name" value="Aromatic_Prenyltransferase"/>
    <property type="match status" value="1"/>
</dbReference>
<dbReference type="EMBL" id="JARJCM010000577">
    <property type="protein sequence ID" value="KAJ7016170.1"/>
    <property type="molecule type" value="Genomic_DNA"/>
</dbReference>
<reference evidence="3" key="1">
    <citation type="submission" date="2023-03" db="EMBL/GenBank/DDBJ databases">
        <title>Massive genome expansion in bonnet fungi (Mycena s.s.) driven by repeated elements and novel gene families across ecological guilds.</title>
        <authorList>
            <consortium name="Lawrence Berkeley National Laboratory"/>
            <person name="Harder C.B."/>
            <person name="Miyauchi S."/>
            <person name="Viragh M."/>
            <person name="Kuo A."/>
            <person name="Thoen E."/>
            <person name="Andreopoulos B."/>
            <person name="Lu D."/>
            <person name="Skrede I."/>
            <person name="Drula E."/>
            <person name="Henrissat B."/>
            <person name="Morin E."/>
            <person name="Kohler A."/>
            <person name="Barry K."/>
            <person name="LaButti K."/>
            <person name="Morin E."/>
            <person name="Salamov A."/>
            <person name="Lipzen A."/>
            <person name="Mereny Z."/>
            <person name="Hegedus B."/>
            <person name="Baldrian P."/>
            <person name="Stursova M."/>
            <person name="Weitz H."/>
            <person name="Taylor A."/>
            <person name="Grigoriev I.V."/>
            <person name="Nagy L.G."/>
            <person name="Martin F."/>
            <person name="Kauserud H."/>
        </authorList>
    </citation>
    <scope>NUCLEOTIDE SEQUENCE</scope>
    <source>
        <strain evidence="3">CBHHK200</strain>
    </source>
</reference>
<evidence type="ECO:0000313" key="3">
    <source>
        <dbReference type="EMBL" id="KAJ7016170.1"/>
    </source>
</evidence>